<geneLocation type="plasmid" evidence="2 3">
    <name>pAmyja1</name>
</geneLocation>
<dbReference type="RefSeq" id="WP_148311774.1">
    <property type="nucleotide sequence ID" value="NZ_CP008954.1"/>
</dbReference>
<feature type="region of interest" description="Disordered" evidence="1">
    <location>
        <begin position="228"/>
        <end position="250"/>
    </location>
</feature>
<protein>
    <submittedName>
        <fullName evidence="2">Uncharacterized protein</fullName>
    </submittedName>
</protein>
<dbReference type="EMBL" id="CP008954">
    <property type="protein sequence ID" value="AIG81290.1"/>
    <property type="molecule type" value="Genomic_DNA"/>
</dbReference>
<reference evidence="2 3" key="1">
    <citation type="journal article" date="2014" name="J. Biotechnol.">
        <title>Complete genome sequence of the actinobacterium Amycolatopsis japonica MG417-CF17(T) (=DSM 44213T) producing (S,S)-N,N'-ethylenediaminedisuccinic acid.</title>
        <authorList>
            <person name="Stegmann E."/>
            <person name="Albersmeier A."/>
            <person name="Spohn M."/>
            <person name="Gert H."/>
            <person name="Weber T."/>
            <person name="Wohlleben W."/>
            <person name="Kalinowski J."/>
            <person name="Ruckert C."/>
        </authorList>
    </citation>
    <scope>NUCLEOTIDE SEQUENCE [LARGE SCALE GENOMIC DNA]</scope>
    <source>
        <strain evidence="2">MG417-CF17</strain>
        <plasmid evidence="2 3">pAmyja1</plasmid>
    </source>
</reference>
<evidence type="ECO:0000256" key="1">
    <source>
        <dbReference type="SAM" id="MobiDB-lite"/>
    </source>
</evidence>
<proteinExistence type="predicted"/>
<accession>A0A075VEE4</accession>
<evidence type="ECO:0000313" key="2">
    <source>
        <dbReference type="EMBL" id="AIG81290.1"/>
    </source>
</evidence>
<dbReference type="KEGG" id="aja:AJAP_42615"/>
<gene>
    <name evidence="2" type="ORF">AJAP_42615</name>
</gene>
<dbReference type="AlphaFoldDB" id="A0A075VEE4"/>
<dbReference type="HOGENOM" id="CLU_1109618_0_0_11"/>
<feature type="region of interest" description="Disordered" evidence="1">
    <location>
        <begin position="34"/>
        <end position="55"/>
    </location>
</feature>
<organism evidence="2 3">
    <name type="scientific">Amycolatopsis japonica</name>
    <dbReference type="NCBI Taxonomy" id="208439"/>
    <lineage>
        <taxon>Bacteria</taxon>
        <taxon>Bacillati</taxon>
        <taxon>Actinomycetota</taxon>
        <taxon>Actinomycetes</taxon>
        <taxon>Pseudonocardiales</taxon>
        <taxon>Pseudonocardiaceae</taxon>
        <taxon>Amycolatopsis</taxon>
        <taxon>Amycolatopsis japonica group</taxon>
    </lineage>
</organism>
<name>A0A075VEE4_9PSEU</name>
<dbReference type="Proteomes" id="UP000028492">
    <property type="component" value="Plasmid pAmyja1"/>
</dbReference>
<sequence length="250" mass="28492">MTRHNHRRRRDVRQYMTDHGVTYTEALRAIDAADDRKSTATANPFRPRPVDQGGPEMPAVVTLDNDVNPICGHYLGNLCTGCGVCTTCDGCYCAELRQEAELDAYFREVEREHAEHWQEPGEDCPTCESDRKRSKDFTECPKCGKALQGFWHFREHCPPYCRKDKPHAPGLDWSHLIGKRITIDTHWLYEGDMSQYAASWTGTVTGPWTNPGTGTETGMYELELDPTVPQPRDDITTTPFNPREFTITEH</sequence>
<keyword evidence="2" id="KW-0614">Plasmid</keyword>
<evidence type="ECO:0000313" key="3">
    <source>
        <dbReference type="Proteomes" id="UP000028492"/>
    </source>
</evidence>
<keyword evidence="3" id="KW-1185">Reference proteome</keyword>